<accession>A0A0N4ZMJ8</accession>
<keyword evidence="8 9" id="KW-0472">Membrane</keyword>
<evidence type="ECO:0000256" key="6">
    <source>
        <dbReference type="ARBA" id="ARBA00022824"/>
    </source>
</evidence>
<evidence type="ECO:0000313" key="13">
    <source>
        <dbReference type="WBParaSite" id="PTRK_0000976700.1"/>
    </source>
</evidence>
<dbReference type="InterPro" id="IPR055459">
    <property type="entry name" value="OST48_MD"/>
</dbReference>
<feature type="domain" description="OST48 middle" evidence="11">
    <location>
        <begin position="284"/>
        <end position="421"/>
    </location>
</feature>
<protein>
    <recommendedName>
        <fullName evidence="4 9">Dolichyl-diphosphooligosaccharide--protein glycosyltransferase 48 kDa subunit</fullName>
        <shortName evidence="9">Oligosaccharyl transferase 48 kDa subunit</shortName>
    </recommendedName>
</protein>
<dbReference type="Pfam" id="PF03345">
    <property type="entry name" value="OST48_N"/>
    <property type="match status" value="1"/>
</dbReference>
<organism evidence="12 13">
    <name type="scientific">Parastrongyloides trichosuri</name>
    <name type="common">Possum-specific nematode worm</name>
    <dbReference type="NCBI Taxonomy" id="131310"/>
    <lineage>
        <taxon>Eukaryota</taxon>
        <taxon>Metazoa</taxon>
        <taxon>Ecdysozoa</taxon>
        <taxon>Nematoda</taxon>
        <taxon>Chromadorea</taxon>
        <taxon>Rhabditida</taxon>
        <taxon>Tylenchina</taxon>
        <taxon>Panagrolaimomorpha</taxon>
        <taxon>Strongyloidoidea</taxon>
        <taxon>Strongyloididae</taxon>
        <taxon>Parastrongyloides</taxon>
    </lineage>
</organism>
<comment type="function">
    <text evidence="9">Subunit of the oligosaccharyl transferase (OST) complex that catalyzes the initial transfer of a defined glycan (Glc(3)Man(9)GlcNAc(2) in eukaryotes) from the lipid carrier dolichol-pyrophosphate to an asparagine residue within an Asn-X-Ser/Thr consensus motif in nascent polypeptide chains, the first step in protein N-glycosylation. N-glycosylation occurs cotranslationally and the complex associates with the Sec61 complex at the channel-forming translocon complex that mediates protein translocation across the endoplasmic reticulum (ER).</text>
</comment>
<keyword evidence="5 9" id="KW-0812">Transmembrane</keyword>
<feature type="transmembrane region" description="Helical" evidence="9">
    <location>
        <begin position="397"/>
        <end position="420"/>
    </location>
</feature>
<dbReference type="InterPro" id="IPR055457">
    <property type="entry name" value="OST48_N"/>
</dbReference>
<comment type="subcellular location">
    <subcellularLocation>
        <location evidence="1 9">Endoplasmic reticulum membrane</location>
        <topology evidence="1 9">Single-pass type I membrane protein</topology>
    </subcellularLocation>
</comment>
<dbReference type="PANTHER" id="PTHR10830:SF0">
    <property type="entry name" value="DOLICHYL-DIPHOSPHOOLIGOSACCHARIDE--PROTEIN GLYCOSYLTRANSFERASE 48 KDA SUBUNIT"/>
    <property type="match status" value="1"/>
</dbReference>
<proteinExistence type="inferred from homology"/>
<feature type="signal peptide" evidence="9">
    <location>
        <begin position="1"/>
        <end position="16"/>
    </location>
</feature>
<evidence type="ECO:0000256" key="2">
    <source>
        <dbReference type="ARBA" id="ARBA00004922"/>
    </source>
</evidence>
<evidence type="ECO:0000256" key="3">
    <source>
        <dbReference type="ARBA" id="ARBA00008743"/>
    </source>
</evidence>
<dbReference type="GO" id="GO:0018279">
    <property type="term" value="P:protein N-linked glycosylation via asparagine"/>
    <property type="evidence" value="ECO:0007669"/>
    <property type="project" value="UniProtKB-UniRule"/>
</dbReference>
<evidence type="ECO:0000256" key="4">
    <source>
        <dbReference type="ARBA" id="ARBA00013350"/>
    </source>
</evidence>
<dbReference type="Proteomes" id="UP000038045">
    <property type="component" value="Unplaced"/>
</dbReference>
<sequence>MKFLLLFLSFAITLNANKILVLIDDVATRETHSMFLESLKARGHTLSIKPADDATLTLFKFGEKLYDDLFVLAPSVHKFGGAINSEQINKFVDNGGNILVTGASNIGDAIREMAIEFGFEYDLSKTSVVDHFNYDQVLDDGKHETIVLNKENLLKTKLIVGDIDKNGPILYKGVGLLAHRSNKLMLEIMTGYSTSYSYNPSSKTGKPSIAGKDLILIGGVQARNNARAILIGSLDMLSNDFFTATVQSSNNGKPETSGNMNLAVELSKWVLQENGVLKVVSVKHNVVGEKEAPEMYTIMDNIEYTIKIEEKKEGKWIPFTPTDVQLEFVRIDPFVRKTLKKKGNGLTTTFKCPDVNGIYKFIVDYHRVGYSHLTNIETVPVRPFKHTQYERFIRTAYPYYAGSFSMMIGFVVFSIFFLYTKETQVTVEKKTN</sequence>
<dbReference type="UniPathway" id="UPA00378"/>
<dbReference type="GO" id="GO:0008250">
    <property type="term" value="C:oligosaccharyltransferase complex"/>
    <property type="evidence" value="ECO:0007669"/>
    <property type="project" value="TreeGrafter"/>
</dbReference>
<keyword evidence="6 9" id="KW-0256">Endoplasmic reticulum</keyword>
<keyword evidence="12" id="KW-1185">Reference proteome</keyword>
<evidence type="ECO:0000256" key="5">
    <source>
        <dbReference type="ARBA" id="ARBA00022692"/>
    </source>
</evidence>
<evidence type="ECO:0000259" key="10">
    <source>
        <dbReference type="Pfam" id="PF03345"/>
    </source>
</evidence>
<evidence type="ECO:0000256" key="9">
    <source>
        <dbReference type="RuleBase" id="RU361142"/>
    </source>
</evidence>
<dbReference type="WBParaSite" id="PTRK_0000976700.1">
    <property type="protein sequence ID" value="PTRK_0000976700.1"/>
    <property type="gene ID" value="PTRK_0000976700"/>
</dbReference>
<dbReference type="InterPro" id="IPR005013">
    <property type="entry name" value="DDOST_48_kDa_subunit"/>
</dbReference>
<dbReference type="Pfam" id="PF23358">
    <property type="entry name" value="OST48_MD"/>
    <property type="match status" value="1"/>
</dbReference>
<evidence type="ECO:0000313" key="12">
    <source>
        <dbReference type="Proteomes" id="UP000038045"/>
    </source>
</evidence>
<evidence type="ECO:0000259" key="11">
    <source>
        <dbReference type="Pfam" id="PF23358"/>
    </source>
</evidence>
<keyword evidence="7 9" id="KW-1133">Transmembrane helix</keyword>
<comment type="pathway">
    <text evidence="2 9">Protein modification; protein glycosylation.</text>
</comment>
<feature type="chain" id="PRO_5005733288" description="Dolichyl-diphosphooligosaccharide--protein glycosyltransferase 48 kDa subunit" evidence="9">
    <location>
        <begin position="17"/>
        <end position="432"/>
    </location>
</feature>
<dbReference type="STRING" id="131310.A0A0N4ZMJ8"/>
<evidence type="ECO:0000256" key="1">
    <source>
        <dbReference type="ARBA" id="ARBA00004115"/>
    </source>
</evidence>
<dbReference type="PANTHER" id="PTHR10830">
    <property type="entry name" value="DOLICHYL-DIPHOSPHOOLIGOSACCHARIDE--PROTEIN GLYCOSYLTRANSFERASE 48 KDA SUBUNIT"/>
    <property type="match status" value="1"/>
</dbReference>
<dbReference type="AlphaFoldDB" id="A0A0N4ZMJ8"/>
<reference evidence="13" key="1">
    <citation type="submission" date="2017-02" db="UniProtKB">
        <authorList>
            <consortium name="WormBaseParasite"/>
        </authorList>
    </citation>
    <scope>IDENTIFICATION</scope>
</reference>
<comment type="similarity">
    <text evidence="3 9">Belongs to the DDOST 48 kDa subunit family.</text>
</comment>
<feature type="domain" description="OST48 N-terminal" evidence="10">
    <location>
        <begin position="18"/>
        <end position="270"/>
    </location>
</feature>
<evidence type="ECO:0000256" key="7">
    <source>
        <dbReference type="ARBA" id="ARBA00022989"/>
    </source>
</evidence>
<name>A0A0N4ZMJ8_PARTI</name>
<keyword evidence="9" id="KW-0732">Signal</keyword>
<evidence type="ECO:0000256" key="8">
    <source>
        <dbReference type="ARBA" id="ARBA00023136"/>
    </source>
</evidence>
<comment type="subunit">
    <text evidence="9">Component of the oligosaccharyltransferase (OST) complex.</text>
</comment>